<gene>
    <name evidence="1" type="ORF">TRAES_3BF098500020CFD_c1</name>
</gene>
<sequence>MSSPAALPADEIPMGLVRLGRQRLQFDNHFSETCRRDRFCLRCVVAYCSHCCGNHHFHPEWPDLRVLPIDLDTEGRPIFPTRTAPAPDGHPIPPDIAKSMRAQDYTSPLPRDAFCIHCSKSFRVDVCAHHGDHARLRDCVLRIEKRGWRTCVRCAGDEWWVPHIGVALGDPVLVDEQGRYELLRVLTRVRGPCVECGIGAHRIPREFFPFCSETCIRKHIRRIEERQEARLAARRL</sequence>
<protein>
    <submittedName>
        <fullName evidence="1">Uncharacterized protein</fullName>
    </submittedName>
</protein>
<dbReference type="HOGENOM" id="CLU_1135003_0_0_1"/>
<dbReference type="EMBL" id="HG670306">
    <property type="protein sequence ID" value="CDM82233.1"/>
    <property type="molecule type" value="Genomic_DNA"/>
</dbReference>
<organism evidence="1">
    <name type="scientific">Triticum aestivum</name>
    <name type="common">Wheat</name>
    <dbReference type="NCBI Taxonomy" id="4565"/>
    <lineage>
        <taxon>Eukaryota</taxon>
        <taxon>Viridiplantae</taxon>
        <taxon>Streptophyta</taxon>
        <taxon>Embryophyta</taxon>
        <taxon>Tracheophyta</taxon>
        <taxon>Spermatophyta</taxon>
        <taxon>Magnoliopsida</taxon>
        <taxon>Liliopsida</taxon>
        <taxon>Poales</taxon>
        <taxon>Poaceae</taxon>
        <taxon>BOP clade</taxon>
        <taxon>Pooideae</taxon>
        <taxon>Triticodae</taxon>
        <taxon>Triticeae</taxon>
        <taxon>Triticinae</taxon>
        <taxon>Triticum</taxon>
    </lineage>
</organism>
<dbReference type="AlphaFoldDB" id="A0A077RQW5"/>
<evidence type="ECO:0000313" key="1">
    <source>
        <dbReference type="EMBL" id="CDM82233.1"/>
    </source>
</evidence>
<accession>A0A077RQW5</accession>
<name>A0A077RQW5_WHEAT</name>
<proteinExistence type="predicted"/>
<reference evidence="1" key="1">
    <citation type="journal article" date="2014" name="Science">
        <title>Structural and functional partitioning of bread wheat chromosome 3B.</title>
        <authorList>
            <person name="Choulet F."/>
            <person name="Alberti A."/>
            <person name="Theil S."/>
            <person name="Glover N."/>
            <person name="Barbe V."/>
            <person name="Daron J."/>
            <person name="Pingault L."/>
            <person name="Sourdille P."/>
            <person name="Couloux A."/>
            <person name="Paux E."/>
            <person name="Leroy P."/>
            <person name="Mangenot S."/>
            <person name="Guilhot N."/>
            <person name="Le Gouis J."/>
            <person name="Balfourier F."/>
            <person name="Alaux M."/>
            <person name="Jamilloux V."/>
            <person name="Poulain J."/>
            <person name="Durand C."/>
            <person name="Bellec A."/>
            <person name="Gaspin C."/>
            <person name="Safar J."/>
            <person name="Dolezel J."/>
            <person name="Rogers J."/>
            <person name="Vandepoele K."/>
            <person name="Aury J.M."/>
            <person name="Mayer K."/>
            <person name="Berges H."/>
            <person name="Quesneville H."/>
            <person name="Wincker P."/>
            <person name="Feuillet C."/>
        </authorList>
    </citation>
    <scope>NUCLEOTIDE SEQUENCE</scope>
</reference>